<accession>A0A0F8YNV7</accession>
<comment type="caution">
    <text evidence="1">The sequence shown here is derived from an EMBL/GenBank/DDBJ whole genome shotgun (WGS) entry which is preliminary data.</text>
</comment>
<evidence type="ECO:0000313" key="1">
    <source>
        <dbReference type="EMBL" id="KKK83057.1"/>
    </source>
</evidence>
<proteinExistence type="predicted"/>
<sequence length="49" mass="5414">MGEIADDIIDGLCCAICGVYFEEEHGYPVACSECKDDDCSYEEATEEEI</sequence>
<protein>
    <submittedName>
        <fullName evidence="1">Uncharacterized protein</fullName>
    </submittedName>
</protein>
<dbReference type="EMBL" id="LAZR01052396">
    <property type="protein sequence ID" value="KKK83057.1"/>
    <property type="molecule type" value="Genomic_DNA"/>
</dbReference>
<reference evidence="1" key="1">
    <citation type="journal article" date="2015" name="Nature">
        <title>Complex archaea that bridge the gap between prokaryotes and eukaryotes.</title>
        <authorList>
            <person name="Spang A."/>
            <person name="Saw J.H."/>
            <person name="Jorgensen S.L."/>
            <person name="Zaremba-Niedzwiedzka K."/>
            <person name="Martijn J."/>
            <person name="Lind A.E."/>
            <person name="van Eijk R."/>
            <person name="Schleper C."/>
            <person name="Guy L."/>
            <person name="Ettema T.J."/>
        </authorList>
    </citation>
    <scope>NUCLEOTIDE SEQUENCE</scope>
</reference>
<dbReference type="AlphaFoldDB" id="A0A0F8YNV7"/>
<organism evidence="1">
    <name type="scientific">marine sediment metagenome</name>
    <dbReference type="NCBI Taxonomy" id="412755"/>
    <lineage>
        <taxon>unclassified sequences</taxon>
        <taxon>metagenomes</taxon>
        <taxon>ecological metagenomes</taxon>
    </lineage>
</organism>
<gene>
    <name evidence="1" type="ORF">LCGC14_2797180</name>
</gene>
<name>A0A0F8YNV7_9ZZZZ</name>